<dbReference type="EMBL" id="FR982683">
    <property type="protein sequence ID" value="CDR19054.1"/>
    <property type="molecule type" value="Genomic_DNA"/>
</dbReference>
<name>A0A061A7I7_ONCMY</name>
<evidence type="ECO:0000313" key="1">
    <source>
        <dbReference type="EMBL" id="CDR19054.1"/>
    </source>
</evidence>
<organism evidence="1 2">
    <name type="scientific">Oncorhynchus mykiss</name>
    <name type="common">Rainbow trout</name>
    <name type="synonym">Salmo gairdneri</name>
    <dbReference type="NCBI Taxonomy" id="8022"/>
    <lineage>
        <taxon>Eukaryota</taxon>
        <taxon>Metazoa</taxon>
        <taxon>Chordata</taxon>
        <taxon>Craniata</taxon>
        <taxon>Vertebrata</taxon>
        <taxon>Euteleostomi</taxon>
        <taxon>Actinopterygii</taxon>
        <taxon>Neopterygii</taxon>
        <taxon>Teleostei</taxon>
        <taxon>Protacanthopterygii</taxon>
        <taxon>Salmoniformes</taxon>
        <taxon>Salmonidae</taxon>
        <taxon>Salmoninae</taxon>
        <taxon>Oncorhynchus</taxon>
    </lineage>
</organism>
<accession>A0A061A7I7</accession>
<gene>
    <name evidence="1" type="ORF">GSONMT00062967001</name>
</gene>
<protein>
    <submittedName>
        <fullName evidence="1">Uncharacterized protein</fullName>
    </submittedName>
</protein>
<dbReference type="AlphaFoldDB" id="A0A061A7I7"/>
<reference evidence="1" key="2">
    <citation type="submission" date="2014-03" db="EMBL/GenBank/DDBJ databases">
        <authorList>
            <person name="Genoscope - CEA"/>
        </authorList>
    </citation>
    <scope>NUCLEOTIDE SEQUENCE</scope>
</reference>
<dbReference type="PaxDb" id="8022-A0A061A7I7"/>
<evidence type="ECO:0000313" key="2">
    <source>
        <dbReference type="Proteomes" id="UP000193380"/>
    </source>
</evidence>
<reference evidence="1" key="1">
    <citation type="journal article" date="2014" name="Nat. Commun.">
        <title>The rainbow trout genome provides novel insights into evolution after whole-genome duplication in vertebrates.</title>
        <authorList>
            <person name="Berthelot C."/>
            <person name="Brunet F."/>
            <person name="Chalopin D."/>
            <person name="Juanchich A."/>
            <person name="Bernard M."/>
            <person name="Noel B."/>
            <person name="Bento P."/>
            <person name="Da Silva C."/>
            <person name="Labadie K."/>
            <person name="Alberti A."/>
            <person name="Aury J.M."/>
            <person name="Louis A."/>
            <person name="Dehais P."/>
            <person name="Bardou P."/>
            <person name="Montfort J."/>
            <person name="Klopp C."/>
            <person name="Cabau C."/>
            <person name="Gaspin C."/>
            <person name="Thorgaard G.H."/>
            <person name="Boussaha M."/>
            <person name="Quillet E."/>
            <person name="Guyomard R."/>
            <person name="Galiana D."/>
            <person name="Bobe J."/>
            <person name="Volff J.N."/>
            <person name="Genet C."/>
            <person name="Wincker P."/>
            <person name="Jaillon O."/>
            <person name="Roest Crollius H."/>
            <person name="Guiguen Y."/>
        </authorList>
    </citation>
    <scope>NUCLEOTIDE SEQUENCE [LARGE SCALE GENOMIC DNA]</scope>
</reference>
<dbReference type="Proteomes" id="UP000193380">
    <property type="component" value="Unassembled WGS sequence"/>
</dbReference>
<proteinExistence type="predicted"/>
<sequence length="50" mass="5554">MVNETKDFSHRGCVCVFSSTLLLNTVLCLGMCGRGSWKPWLVSGAMEMTR</sequence>